<protein>
    <submittedName>
        <fullName evidence="1">Uncharacterized protein</fullName>
    </submittedName>
</protein>
<gene>
    <name evidence="1" type="ORF">CAZ10_09370</name>
</gene>
<sequence>MILDFAPMLTLKQHPIPGYRARTLVNAESADLTVAFASDFGTAGERLTHKAAGKRYIAIPLTTPAEEAGMILAASLRKHGASTLNVAGNGIYTLSQHGWTQESVNLWIYLAVRAACQAVPIQLMRSGGQTGADLAGLVAACELSIPALGYFPKGFLQRGLDQVDRARTPFEIQQQIDGYLVSLRNDLCSTTQPHRKLGTQSTFNF</sequence>
<dbReference type="Pfam" id="PF12694">
    <property type="entry name" value="cpYpsA"/>
    <property type="match status" value="1"/>
</dbReference>
<organism evidence="1 2">
    <name type="scientific">Pseudomonas aeruginosa</name>
    <dbReference type="NCBI Taxonomy" id="287"/>
    <lineage>
        <taxon>Bacteria</taxon>
        <taxon>Pseudomonadati</taxon>
        <taxon>Pseudomonadota</taxon>
        <taxon>Gammaproteobacteria</taxon>
        <taxon>Pseudomonadales</taxon>
        <taxon>Pseudomonadaceae</taxon>
        <taxon>Pseudomonas</taxon>
    </lineage>
</organism>
<name>A0A241XRB8_PSEAI</name>
<evidence type="ECO:0000313" key="2">
    <source>
        <dbReference type="Proteomes" id="UP000194857"/>
    </source>
</evidence>
<accession>A0A241XRB8</accession>
<evidence type="ECO:0000313" key="1">
    <source>
        <dbReference type="EMBL" id="OTI63043.1"/>
    </source>
</evidence>
<dbReference type="EMBL" id="NFFZ01000004">
    <property type="protein sequence ID" value="OTI63043.1"/>
    <property type="molecule type" value="Genomic_DNA"/>
</dbReference>
<dbReference type="Proteomes" id="UP000194857">
    <property type="component" value="Unassembled WGS sequence"/>
</dbReference>
<dbReference type="Gene3D" id="3.40.50.450">
    <property type="match status" value="2"/>
</dbReference>
<dbReference type="AlphaFoldDB" id="A0A241XRB8"/>
<proteinExistence type="predicted"/>
<reference evidence="1 2" key="1">
    <citation type="submission" date="2017-05" db="EMBL/GenBank/DDBJ databases">
        <authorList>
            <person name="Song R."/>
            <person name="Chenine A.L."/>
            <person name="Ruprecht R.M."/>
        </authorList>
    </citation>
    <scope>NUCLEOTIDE SEQUENCE [LARGE SCALE GENOMIC DNA]</scope>
    <source>
        <strain evidence="1 2">S567_C10_BS</strain>
    </source>
</reference>
<comment type="caution">
    <text evidence="1">The sequence shown here is derived from an EMBL/GenBank/DDBJ whole genome shotgun (WGS) entry which is preliminary data.</text>
</comment>
<dbReference type="InterPro" id="IPR024755">
    <property type="entry name" value="cpYpsA"/>
</dbReference>